<dbReference type="AlphaFoldDB" id="F3G0M7"/>
<sequence length="35" mass="3923">DTLAASVPVPYRNYVAQARLGVSQAEHEAFFRDML</sequence>
<dbReference type="EMBL" id="AEAH01004332">
    <property type="protein sequence ID" value="EGH36019.1"/>
    <property type="molecule type" value="Genomic_DNA"/>
</dbReference>
<gene>
    <name evidence="1" type="ORF">PSYJA_45981</name>
</gene>
<protein>
    <submittedName>
        <fullName evidence="1">Amino acid adenylation</fullName>
    </submittedName>
</protein>
<feature type="non-terminal residue" evidence="1">
    <location>
        <position position="1"/>
    </location>
</feature>
<evidence type="ECO:0000313" key="2">
    <source>
        <dbReference type="Proteomes" id="UP000004471"/>
    </source>
</evidence>
<comment type="caution">
    <text evidence="1">The sequence shown here is derived from an EMBL/GenBank/DDBJ whole genome shotgun (WGS) entry which is preliminary data.</text>
</comment>
<dbReference type="Proteomes" id="UP000004471">
    <property type="component" value="Unassembled WGS sequence"/>
</dbReference>
<proteinExistence type="predicted"/>
<organism evidence="1 2">
    <name type="scientific">Pseudomonas syringae pv. japonica str. M301072</name>
    <dbReference type="NCBI Taxonomy" id="629262"/>
    <lineage>
        <taxon>Bacteria</taxon>
        <taxon>Pseudomonadati</taxon>
        <taxon>Pseudomonadota</taxon>
        <taxon>Gammaproteobacteria</taxon>
        <taxon>Pseudomonadales</taxon>
        <taxon>Pseudomonadaceae</taxon>
        <taxon>Pseudomonas</taxon>
        <taxon>Pseudomonas syringae</taxon>
    </lineage>
</organism>
<feature type="non-terminal residue" evidence="1">
    <location>
        <position position="35"/>
    </location>
</feature>
<reference evidence="1 2" key="1">
    <citation type="journal article" date="2011" name="PLoS Pathog.">
        <title>Dynamic evolution of pathogenicity revealed by sequencing and comparative genomics of 19 Pseudomonas syringae isolates.</title>
        <authorList>
            <person name="Baltrus D.A."/>
            <person name="Nishimura M.T."/>
            <person name="Romanchuk A."/>
            <person name="Chang J.H."/>
            <person name="Mukhtar M.S."/>
            <person name="Cherkis K."/>
            <person name="Roach J."/>
            <person name="Grant S.R."/>
            <person name="Jones C.D."/>
            <person name="Dangl J.L."/>
        </authorList>
    </citation>
    <scope>NUCLEOTIDE SEQUENCE [LARGE SCALE GENOMIC DNA]</scope>
    <source>
        <strain evidence="2">M301072PT</strain>
    </source>
</reference>
<evidence type="ECO:0000313" key="1">
    <source>
        <dbReference type="EMBL" id="EGH36019.1"/>
    </source>
</evidence>
<accession>F3G0M7</accession>
<name>F3G0M7_PSESX</name>